<evidence type="ECO:0000313" key="1">
    <source>
        <dbReference type="Proteomes" id="UP000887565"/>
    </source>
</evidence>
<dbReference type="AlphaFoldDB" id="A0A915HSI9"/>
<name>A0A915HSI9_ROMCU</name>
<sequence length="17" mass="2060">MEAEYRLFNFINSTIIV</sequence>
<keyword evidence="1" id="KW-1185">Reference proteome</keyword>
<protein>
    <submittedName>
        <fullName evidence="2">Uncharacterized protein</fullName>
    </submittedName>
</protein>
<reference evidence="2" key="1">
    <citation type="submission" date="2022-11" db="UniProtKB">
        <authorList>
            <consortium name="WormBaseParasite"/>
        </authorList>
    </citation>
    <scope>IDENTIFICATION</scope>
</reference>
<evidence type="ECO:0000313" key="2">
    <source>
        <dbReference type="WBParaSite" id="nRc.2.0.1.t04719-RA"/>
    </source>
</evidence>
<proteinExistence type="predicted"/>
<dbReference type="Proteomes" id="UP000887565">
    <property type="component" value="Unplaced"/>
</dbReference>
<accession>A0A915HSI9</accession>
<organism evidence="1 2">
    <name type="scientific">Romanomermis culicivorax</name>
    <name type="common">Nematode worm</name>
    <dbReference type="NCBI Taxonomy" id="13658"/>
    <lineage>
        <taxon>Eukaryota</taxon>
        <taxon>Metazoa</taxon>
        <taxon>Ecdysozoa</taxon>
        <taxon>Nematoda</taxon>
        <taxon>Enoplea</taxon>
        <taxon>Dorylaimia</taxon>
        <taxon>Mermithida</taxon>
        <taxon>Mermithoidea</taxon>
        <taxon>Mermithidae</taxon>
        <taxon>Romanomermis</taxon>
    </lineage>
</organism>
<dbReference type="WBParaSite" id="nRc.2.0.1.t04719-RA">
    <property type="protein sequence ID" value="nRc.2.0.1.t04719-RA"/>
    <property type="gene ID" value="nRc.2.0.1.g04719"/>
</dbReference>